<dbReference type="OrthoDB" id="5448127at2759"/>
<keyword evidence="2" id="KW-1185">Reference proteome</keyword>
<proteinExistence type="predicted"/>
<dbReference type="InParanoid" id="A0A3N4M495"/>
<evidence type="ECO:0008006" key="3">
    <source>
        <dbReference type="Google" id="ProtNLM"/>
    </source>
</evidence>
<reference evidence="1 2" key="1">
    <citation type="journal article" date="2018" name="Nat. Ecol. Evol.">
        <title>Pezizomycetes genomes reveal the molecular basis of ectomycorrhizal truffle lifestyle.</title>
        <authorList>
            <person name="Murat C."/>
            <person name="Payen T."/>
            <person name="Noel B."/>
            <person name="Kuo A."/>
            <person name="Morin E."/>
            <person name="Chen J."/>
            <person name="Kohler A."/>
            <person name="Krizsan K."/>
            <person name="Balestrini R."/>
            <person name="Da Silva C."/>
            <person name="Montanini B."/>
            <person name="Hainaut M."/>
            <person name="Levati E."/>
            <person name="Barry K.W."/>
            <person name="Belfiori B."/>
            <person name="Cichocki N."/>
            <person name="Clum A."/>
            <person name="Dockter R.B."/>
            <person name="Fauchery L."/>
            <person name="Guy J."/>
            <person name="Iotti M."/>
            <person name="Le Tacon F."/>
            <person name="Lindquist E.A."/>
            <person name="Lipzen A."/>
            <person name="Malagnac F."/>
            <person name="Mello A."/>
            <person name="Molinier V."/>
            <person name="Miyauchi S."/>
            <person name="Poulain J."/>
            <person name="Riccioni C."/>
            <person name="Rubini A."/>
            <person name="Sitrit Y."/>
            <person name="Splivallo R."/>
            <person name="Traeger S."/>
            <person name="Wang M."/>
            <person name="Zifcakova L."/>
            <person name="Wipf D."/>
            <person name="Zambonelli A."/>
            <person name="Paolocci F."/>
            <person name="Nowrousian M."/>
            <person name="Ottonello S."/>
            <person name="Baldrian P."/>
            <person name="Spatafora J.W."/>
            <person name="Henrissat B."/>
            <person name="Nagy L.G."/>
            <person name="Aury J.M."/>
            <person name="Wincker P."/>
            <person name="Grigoriev I.V."/>
            <person name="Bonfante P."/>
            <person name="Martin F.M."/>
        </authorList>
    </citation>
    <scope>NUCLEOTIDE SEQUENCE [LARGE SCALE GENOMIC DNA]</scope>
    <source>
        <strain evidence="1 2">ATCC MYA-4762</strain>
    </source>
</reference>
<evidence type="ECO:0000313" key="1">
    <source>
        <dbReference type="EMBL" id="RPB27771.1"/>
    </source>
</evidence>
<gene>
    <name evidence="1" type="ORF">L211DRAFT_845790</name>
</gene>
<evidence type="ECO:0000313" key="2">
    <source>
        <dbReference type="Proteomes" id="UP000267821"/>
    </source>
</evidence>
<name>A0A3N4M495_9PEZI</name>
<dbReference type="AlphaFoldDB" id="A0A3N4M495"/>
<accession>A0A3N4M495</accession>
<organism evidence="1 2">
    <name type="scientific">Terfezia boudieri ATCC MYA-4762</name>
    <dbReference type="NCBI Taxonomy" id="1051890"/>
    <lineage>
        <taxon>Eukaryota</taxon>
        <taxon>Fungi</taxon>
        <taxon>Dikarya</taxon>
        <taxon>Ascomycota</taxon>
        <taxon>Pezizomycotina</taxon>
        <taxon>Pezizomycetes</taxon>
        <taxon>Pezizales</taxon>
        <taxon>Pezizaceae</taxon>
        <taxon>Terfezia</taxon>
    </lineage>
</organism>
<protein>
    <recommendedName>
        <fullName evidence="3">Retrotransposon gag domain-containing protein</fullName>
    </recommendedName>
</protein>
<dbReference type="EMBL" id="ML121530">
    <property type="protein sequence ID" value="RPB27771.1"/>
    <property type="molecule type" value="Genomic_DNA"/>
</dbReference>
<sequence>MSFFLLFRPKRFSGEGNTVCIEDFLDILRFCFMDWDTQNLEPAMKERAKVLTLQSYLDGKAKQYWMTMTADKKTTFEIAAGVLTQRFTRLVDDFDELAEKLQPILDLNNLS</sequence>
<dbReference type="Proteomes" id="UP000267821">
    <property type="component" value="Unassembled WGS sequence"/>
</dbReference>